<accession>A0A396SHE9</accession>
<dbReference type="PROSITE" id="PS50110">
    <property type="entry name" value="RESPONSE_REGULATORY"/>
    <property type="match status" value="1"/>
</dbReference>
<name>A0A396SHE9_9BACL</name>
<dbReference type="InterPro" id="IPR052048">
    <property type="entry name" value="ST_Response_Regulator"/>
</dbReference>
<dbReference type="AlphaFoldDB" id="A0A396SHE9"/>
<comment type="caution">
    <text evidence="1">Lacks conserved residue(s) required for the propagation of feature annotation.</text>
</comment>
<comment type="caution">
    <text evidence="3">The sequence shown here is derived from an EMBL/GenBank/DDBJ whole genome shotgun (WGS) entry which is preliminary data.</text>
</comment>
<evidence type="ECO:0000256" key="1">
    <source>
        <dbReference type="PROSITE-ProRule" id="PRU00169"/>
    </source>
</evidence>
<dbReference type="Proteomes" id="UP000265692">
    <property type="component" value="Unassembled WGS sequence"/>
</dbReference>
<evidence type="ECO:0000313" key="4">
    <source>
        <dbReference type="Proteomes" id="UP000265692"/>
    </source>
</evidence>
<protein>
    <submittedName>
        <fullName evidence="3">Response regulator</fullName>
    </submittedName>
</protein>
<organism evidence="3 4">
    <name type="scientific">Ureibacillus yapensis</name>
    <dbReference type="NCBI Taxonomy" id="2304605"/>
    <lineage>
        <taxon>Bacteria</taxon>
        <taxon>Bacillati</taxon>
        <taxon>Bacillota</taxon>
        <taxon>Bacilli</taxon>
        <taxon>Bacillales</taxon>
        <taxon>Caryophanaceae</taxon>
        <taxon>Ureibacillus</taxon>
    </lineage>
</organism>
<dbReference type="GO" id="GO:0000160">
    <property type="term" value="P:phosphorelay signal transduction system"/>
    <property type="evidence" value="ECO:0007669"/>
    <property type="project" value="InterPro"/>
</dbReference>
<dbReference type="PANTHER" id="PTHR43228:SF1">
    <property type="entry name" value="TWO-COMPONENT RESPONSE REGULATOR ARR22"/>
    <property type="match status" value="1"/>
</dbReference>
<dbReference type="SUPFAM" id="SSF52172">
    <property type="entry name" value="CheY-like"/>
    <property type="match status" value="1"/>
</dbReference>
<dbReference type="PANTHER" id="PTHR43228">
    <property type="entry name" value="TWO-COMPONENT RESPONSE REGULATOR"/>
    <property type="match status" value="1"/>
</dbReference>
<dbReference type="Gene3D" id="3.40.50.2300">
    <property type="match status" value="1"/>
</dbReference>
<dbReference type="OrthoDB" id="9759607at2"/>
<dbReference type="InterPro" id="IPR001789">
    <property type="entry name" value="Sig_transdc_resp-reg_receiver"/>
</dbReference>
<dbReference type="InterPro" id="IPR011006">
    <property type="entry name" value="CheY-like_superfamily"/>
</dbReference>
<feature type="domain" description="Response regulatory" evidence="2">
    <location>
        <begin position="168"/>
        <end position="291"/>
    </location>
</feature>
<keyword evidence="4" id="KW-1185">Reference proteome</keyword>
<dbReference type="RefSeq" id="WP_118874719.1">
    <property type="nucleotide sequence ID" value="NZ_QWEI01000001.1"/>
</dbReference>
<dbReference type="SMART" id="SM00448">
    <property type="entry name" value="REC"/>
    <property type="match status" value="1"/>
</dbReference>
<dbReference type="EMBL" id="QWEI01000001">
    <property type="protein sequence ID" value="RHW39708.1"/>
    <property type="molecule type" value="Genomic_DNA"/>
</dbReference>
<reference evidence="3 4" key="1">
    <citation type="submission" date="2018-08" db="EMBL/GenBank/DDBJ databases">
        <title>Lysinibacillus sp. YLB-03 draft genome sequence.</title>
        <authorList>
            <person name="Yu L."/>
        </authorList>
    </citation>
    <scope>NUCLEOTIDE SEQUENCE [LARGE SCALE GENOMIC DNA]</scope>
    <source>
        <strain evidence="3 4">YLB-03</strain>
    </source>
</reference>
<evidence type="ECO:0000313" key="3">
    <source>
        <dbReference type="EMBL" id="RHW39708.1"/>
    </source>
</evidence>
<proteinExistence type="predicted"/>
<dbReference type="Pfam" id="PF00072">
    <property type="entry name" value="Response_reg"/>
    <property type="match status" value="1"/>
</dbReference>
<gene>
    <name evidence="3" type="ORF">D1B33_02325</name>
</gene>
<evidence type="ECO:0000259" key="2">
    <source>
        <dbReference type="PROSITE" id="PS50110"/>
    </source>
</evidence>
<sequence>MNVIYKDKLLGVEEVRPFFHLLKENIARSRLSMTVVFIKAFSATEEKQEINDEIQEQVQQFLRSKVRDTDLLFKLDQPNKWGILLMQSAEKDATAFLHRIFNLVKDKEIPFYSANQFALCAMAAEIKTNKVDLQQLINDRDEVFQEIVEPWKVEIVTKYRNPEPQDIKVSIIENNDIFRGVLKTTIEKIQIKHFVLEIAEFADGYEFLESGRHLSSHTHIVIMNDILPKKNGIEVLDQLRSLPNQKKFIIYMMTKRNSQTDIISAYESGADEYLKKPFDLRLFKAQLLRTLERLQS</sequence>